<organism evidence="6 7">
    <name type="scientific">Cetraspora pellucida</name>
    <dbReference type="NCBI Taxonomy" id="1433469"/>
    <lineage>
        <taxon>Eukaryota</taxon>
        <taxon>Fungi</taxon>
        <taxon>Fungi incertae sedis</taxon>
        <taxon>Mucoromycota</taxon>
        <taxon>Glomeromycotina</taxon>
        <taxon>Glomeromycetes</taxon>
        <taxon>Diversisporales</taxon>
        <taxon>Gigasporaceae</taxon>
        <taxon>Cetraspora</taxon>
    </lineage>
</organism>
<dbReference type="PANTHER" id="PTHR46481:SF10">
    <property type="entry name" value="ZINC FINGER BED DOMAIN-CONTAINING PROTEIN 39"/>
    <property type="match status" value="1"/>
</dbReference>
<evidence type="ECO:0000256" key="2">
    <source>
        <dbReference type="ARBA" id="ARBA00022723"/>
    </source>
</evidence>
<keyword evidence="5" id="KW-0539">Nucleus</keyword>
<keyword evidence="7" id="KW-1185">Reference proteome</keyword>
<dbReference type="Proteomes" id="UP000789759">
    <property type="component" value="Unassembled WGS sequence"/>
</dbReference>
<sequence length="556" mass="64878">MGKKKHNFREYFHLAESDNPKANKKAAKLCRSHLQSCENFKADYNEDEVLEIFSQPVPEDAKKKAKVNTEFEDEIFNTSTSANTASQIKKQTMRANYVLHPLSDNNKSHFENLVLRMIVSNGLPVTFMENQEMRDIFNFMMPTLKLPNRPCVDKIGITAAFDGWTNIKREYLFGQSITKNAKLHIKNIMNDAEEKGIKINCYMLDSAGEYAAARRQLRIEYLDKVFVPCMAHQINLVVGEIFKESDAYKKTSKNAIRIVSFFYSSTYFTGLLRNEQMSCYKQTISLVTPAETRWNSFYFCFHSVLKSEAALKTLATKLSPTLPYDIILILQDPNFWNQLYELQDLLFPLCGILNKLQKDIARLHEIVHCFGWIIKVFANHKDEYFSDHMVACLENWWSQWEQPLLLLSLILHPKYRLSKFSPNTSGLTYTYFAQWLNYYYYVWFEKTSTRILQEFLSYQKENFPFNKEKIAKGLVPELSQLALRLFGISEQSEDSETINDDIVDDPEDYWSHVIENWIDMVDAENHVDNEEIMDNETLEFEFGGHIIHPAEDPSAK</sequence>
<comment type="caution">
    <text evidence="6">The sequence shown here is derived from an EMBL/GenBank/DDBJ whole genome shotgun (WGS) entry which is preliminary data.</text>
</comment>
<dbReference type="InterPro" id="IPR012337">
    <property type="entry name" value="RNaseH-like_sf"/>
</dbReference>
<evidence type="ECO:0000256" key="1">
    <source>
        <dbReference type="ARBA" id="ARBA00004123"/>
    </source>
</evidence>
<accession>A0A9N9A1Y8</accession>
<dbReference type="GO" id="GO:0005634">
    <property type="term" value="C:nucleus"/>
    <property type="evidence" value="ECO:0007669"/>
    <property type="project" value="UniProtKB-SubCell"/>
</dbReference>
<evidence type="ECO:0000256" key="5">
    <source>
        <dbReference type="ARBA" id="ARBA00023242"/>
    </source>
</evidence>
<keyword evidence="3" id="KW-0863">Zinc-finger</keyword>
<dbReference type="InterPro" id="IPR052035">
    <property type="entry name" value="ZnF_BED_domain_contain"/>
</dbReference>
<name>A0A9N9A1Y8_9GLOM</name>
<protein>
    <submittedName>
        <fullName evidence="6">8879_t:CDS:1</fullName>
    </submittedName>
</protein>
<gene>
    <name evidence="6" type="ORF">CPELLU_LOCUS3062</name>
</gene>
<evidence type="ECO:0000256" key="3">
    <source>
        <dbReference type="ARBA" id="ARBA00022771"/>
    </source>
</evidence>
<comment type="subcellular location">
    <subcellularLocation>
        <location evidence="1">Nucleus</location>
    </subcellularLocation>
</comment>
<evidence type="ECO:0000256" key="4">
    <source>
        <dbReference type="ARBA" id="ARBA00022833"/>
    </source>
</evidence>
<reference evidence="6" key="1">
    <citation type="submission" date="2021-06" db="EMBL/GenBank/DDBJ databases">
        <authorList>
            <person name="Kallberg Y."/>
            <person name="Tangrot J."/>
            <person name="Rosling A."/>
        </authorList>
    </citation>
    <scope>NUCLEOTIDE SEQUENCE</scope>
    <source>
        <strain evidence="6">FL966</strain>
    </source>
</reference>
<dbReference type="EMBL" id="CAJVQA010001430">
    <property type="protein sequence ID" value="CAG8514120.1"/>
    <property type="molecule type" value="Genomic_DNA"/>
</dbReference>
<keyword evidence="4" id="KW-0862">Zinc</keyword>
<dbReference type="AlphaFoldDB" id="A0A9N9A1Y8"/>
<evidence type="ECO:0000313" key="7">
    <source>
        <dbReference type="Proteomes" id="UP000789759"/>
    </source>
</evidence>
<dbReference type="OrthoDB" id="2436760at2759"/>
<dbReference type="GO" id="GO:0008270">
    <property type="term" value="F:zinc ion binding"/>
    <property type="evidence" value="ECO:0007669"/>
    <property type="project" value="UniProtKB-KW"/>
</dbReference>
<evidence type="ECO:0000313" key="6">
    <source>
        <dbReference type="EMBL" id="CAG8514120.1"/>
    </source>
</evidence>
<dbReference type="PANTHER" id="PTHR46481">
    <property type="entry name" value="ZINC FINGER BED DOMAIN-CONTAINING PROTEIN 4"/>
    <property type="match status" value="1"/>
</dbReference>
<proteinExistence type="predicted"/>
<keyword evidence="2" id="KW-0479">Metal-binding</keyword>
<dbReference type="SUPFAM" id="SSF53098">
    <property type="entry name" value="Ribonuclease H-like"/>
    <property type="match status" value="1"/>
</dbReference>